<evidence type="ECO:0000313" key="4">
    <source>
        <dbReference type="Proteomes" id="UP000665181"/>
    </source>
</evidence>
<evidence type="ECO:0000256" key="2">
    <source>
        <dbReference type="SAM" id="Phobius"/>
    </source>
</evidence>
<comment type="caution">
    <text evidence="3">The sequence shown here is derived from an EMBL/GenBank/DDBJ whole genome shotgun (WGS) entry which is preliminary data.</text>
</comment>
<gene>
    <name evidence="3" type="ORF">J5227_08245</name>
</gene>
<organism evidence="3 4">
    <name type="scientific">Bacillus subtilis</name>
    <dbReference type="NCBI Taxonomy" id="1423"/>
    <lineage>
        <taxon>Bacteria</taxon>
        <taxon>Bacillati</taxon>
        <taxon>Bacillota</taxon>
        <taxon>Bacilli</taxon>
        <taxon>Bacillales</taxon>
        <taxon>Bacillaceae</taxon>
        <taxon>Bacillus</taxon>
    </lineage>
</organism>
<keyword evidence="1" id="KW-0175">Coiled coil</keyword>
<dbReference type="AlphaFoldDB" id="A0A8I1WDZ6"/>
<evidence type="ECO:0000256" key="1">
    <source>
        <dbReference type="SAM" id="Coils"/>
    </source>
</evidence>
<sequence>MLMPENTVSQKTDVNNEIESILRRQDKIEKELENLRKMYDHMKEKNKKVIDRVHDRIDKLEKELTELRQTLDELKASVGHIKDGVTNVQQHVSDINSKQDFAIKAQDKFISQLWKAFFILLSIISAAVTAIVSLLK</sequence>
<dbReference type="Gene3D" id="1.20.5.1700">
    <property type="match status" value="1"/>
</dbReference>
<dbReference type="EMBL" id="JAGFPW010000005">
    <property type="protein sequence ID" value="MBO3794298.1"/>
    <property type="molecule type" value="Genomic_DNA"/>
</dbReference>
<keyword evidence="2" id="KW-0812">Transmembrane</keyword>
<keyword evidence="2" id="KW-1133">Transmembrane helix</keyword>
<keyword evidence="2" id="KW-0472">Membrane</keyword>
<name>A0A8I1WDZ6_BACIU</name>
<protein>
    <submittedName>
        <fullName evidence="3">Uncharacterized protein</fullName>
    </submittedName>
</protein>
<accession>A0A8I1WDZ6</accession>
<evidence type="ECO:0000313" key="3">
    <source>
        <dbReference type="EMBL" id="MBO3794298.1"/>
    </source>
</evidence>
<dbReference type="RefSeq" id="WP_163190217.1">
    <property type="nucleotide sequence ID" value="NZ_JAGFPW010000005.1"/>
</dbReference>
<feature type="transmembrane region" description="Helical" evidence="2">
    <location>
        <begin position="113"/>
        <end position="135"/>
    </location>
</feature>
<reference evidence="3" key="1">
    <citation type="submission" date="2021-03" db="EMBL/GenBank/DDBJ databases">
        <title>Isolation of Bacillus subtilis from fermented food sample.</title>
        <authorList>
            <person name="Lakshmanan V."/>
            <person name="Athira K."/>
            <person name="Rajagopal K."/>
        </authorList>
    </citation>
    <scope>NUCLEOTIDE SEQUENCE</scope>
    <source>
        <strain evidence="3">S1</strain>
    </source>
</reference>
<dbReference type="Proteomes" id="UP000665181">
    <property type="component" value="Unassembled WGS sequence"/>
</dbReference>
<feature type="coiled-coil region" evidence="1">
    <location>
        <begin position="11"/>
        <end position="77"/>
    </location>
</feature>
<proteinExistence type="predicted"/>
<dbReference type="SUPFAM" id="SSF57997">
    <property type="entry name" value="Tropomyosin"/>
    <property type="match status" value="1"/>
</dbReference>